<organism evidence="1 2">
    <name type="scientific">Brachionus plicatilis</name>
    <name type="common">Marine rotifer</name>
    <name type="synonym">Brachionus muelleri</name>
    <dbReference type="NCBI Taxonomy" id="10195"/>
    <lineage>
        <taxon>Eukaryota</taxon>
        <taxon>Metazoa</taxon>
        <taxon>Spiralia</taxon>
        <taxon>Gnathifera</taxon>
        <taxon>Rotifera</taxon>
        <taxon>Eurotatoria</taxon>
        <taxon>Monogononta</taxon>
        <taxon>Pseudotrocha</taxon>
        <taxon>Ploima</taxon>
        <taxon>Brachionidae</taxon>
        <taxon>Brachionus</taxon>
    </lineage>
</organism>
<dbReference type="AlphaFoldDB" id="A0A3M7REG2"/>
<name>A0A3M7REG2_BRAPC</name>
<reference evidence="1 2" key="1">
    <citation type="journal article" date="2018" name="Sci. Rep.">
        <title>Genomic signatures of local adaptation to the degree of environmental predictability in rotifers.</title>
        <authorList>
            <person name="Franch-Gras L."/>
            <person name="Hahn C."/>
            <person name="Garcia-Roger E.M."/>
            <person name="Carmona M.J."/>
            <person name="Serra M."/>
            <person name="Gomez A."/>
        </authorList>
    </citation>
    <scope>NUCLEOTIDE SEQUENCE [LARGE SCALE GENOMIC DNA]</scope>
    <source>
        <strain evidence="1">HYR1</strain>
    </source>
</reference>
<keyword evidence="2" id="KW-1185">Reference proteome</keyword>
<dbReference type="EMBL" id="REGN01003629">
    <property type="protein sequence ID" value="RNA21665.1"/>
    <property type="molecule type" value="Genomic_DNA"/>
</dbReference>
<sequence>MSRRICFFGFNSKCDFFLNNKKYICDKNAFNKGLDMIQKMVLLKTIDQNNGTTHA</sequence>
<gene>
    <name evidence="1" type="ORF">BpHYR1_024285</name>
</gene>
<protein>
    <submittedName>
        <fullName evidence="1">Uncharacterized protein</fullName>
    </submittedName>
</protein>
<comment type="caution">
    <text evidence="1">The sequence shown here is derived from an EMBL/GenBank/DDBJ whole genome shotgun (WGS) entry which is preliminary data.</text>
</comment>
<proteinExistence type="predicted"/>
<dbReference type="Proteomes" id="UP000276133">
    <property type="component" value="Unassembled WGS sequence"/>
</dbReference>
<accession>A0A3M7REG2</accession>
<evidence type="ECO:0000313" key="1">
    <source>
        <dbReference type="EMBL" id="RNA21665.1"/>
    </source>
</evidence>
<evidence type="ECO:0000313" key="2">
    <source>
        <dbReference type="Proteomes" id="UP000276133"/>
    </source>
</evidence>